<organism evidence="1 2">
    <name type="scientific">Mucor circinelloides f. circinelloides (strain 1006PhL)</name>
    <name type="common">Mucormycosis agent</name>
    <name type="synonym">Calyptromyces circinelloides</name>
    <dbReference type="NCBI Taxonomy" id="1220926"/>
    <lineage>
        <taxon>Eukaryota</taxon>
        <taxon>Fungi</taxon>
        <taxon>Fungi incertae sedis</taxon>
        <taxon>Mucoromycota</taxon>
        <taxon>Mucoromycotina</taxon>
        <taxon>Mucoromycetes</taxon>
        <taxon>Mucorales</taxon>
        <taxon>Mucorineae</taxon>
        <taxon>Mucoraceae</taxon>
        <taxon>Mucor</taxon>
    </lineage>
</organism>
<dbReference type="OrthoDB" id="10495016at2759"/>
<sequence>MKNPINAAAVTTTGAETVCCPYCDRIVGHNRTNNWNCTRNPSNLNDVRITCNLDLSEAARHIVLEQWKKRRGVASSIKNASTYCIIVDLLTRNDAIVKKLKHDIRSYNYSALSFTSMNADLDRRYANEEHGAYAFRIHRSVHHRMIPELTPNLNNALQ</sequence>
<dbReference type="InParanoid" id="S2JJU9"/>
<evidence type="ECO:0000313" key="1">
    <source>
        <dbReference type="EMBL" id="EPB90219.1"/>
    </source>
</evidence>
<dbReference type="AlphaFoldDB" id="S2JJU9"/>
<proteinExistence type="predicted"/>
<protein>
    <submittedName>
        <fullName evidence="1">Uncharacterized protein</fullName>
    </submittedName>
</protein>
<keyword evidence="2" id="KW-1185">Reference proteome</keyword>
<reference evidence="2" key="1">
    <citation type="submission" date="2013-05" db="EMBL/GenBank/DDBJ databases">
        <title>The Genome sequence of Mucor circinelloides f. circinelloides 1006PhL.</title>
        <authorList>
            <consortium name="The Broad Institute Genomics Platform"/>
            <person name="Cuomo C."/>
            <person name="Earl A."/>
            <person name="Findley K."/>
            <person name="Lee S.C."/>
            <person name="Walker B."/>
            <person name="Young S."/>
            <person name="Zeng Q."/>
            <person name="Gargeya S."/>
            <person name="Fitzgerald M."/>
            <person name="Haas B."/>
            <person name="Abouelleil A."/>
            <person name="Allen A.W."/>
            <person name="Alvarado L."/>
            <person name="Arachchi H.M."/>
            <person name="Berlin A.M."/>
            <person name="Chapman S.B."/>
            <person name="Gainer-Dewar J."/>
            <person name="Goldberg J."/>
            <person name="Griggs A."/>
            <person name="Gujja S."/>
            <person name="Hansen M."/>
            <person name="Howarth C."/>
            <person name="Imamovic A."/>
            <person name="Ireland A."/>
            <person name="Larimer J."/>
            <person name="McCowan C."/>
            <person name="Murphy C."/>
            <person name="Pearson M."/>
            <person name="Poon T.W."/>
            <person name="Priest M."/>
            <person name="Roberts A."/>
            <person name="Saif S."/>
            <person name="Shea T."/>
            <person name="Sisk P."/>
            <person name="Sykes S."/>
            <person name="Wortman J."/>
            <person name="Nusbaum C."/>
            <person name="Birren B."/>
        </authorList>
    </citation>
    <scope>NUCLEOTIDE SEQUENCE [LARGE SCALE GENOMIC DNA]</scope>
    <source>
        <strain evidence="2">1006PhL</strain>
    </source>
</reference>
<dbReference type="EMBL" id="KE123923">
    <property type="protein sequence ID" value="EPB90219.1"/>
    <property type="molecule type" value="Genomic_DNA"/>
</dbReference>
<dbReference type="Proteomes" id="UP000014254">
    <property type="component" value="Unassembled WGS sequence"/>
</dbReference>
<evidence type="ECO:0000313" key="2">
    <source>
        <dbReference type="Proteomes" id="UP000014254"/>
    </source>
</evidence>
<accession>S2JJU9</accession>
<name>S2JJU9_MUCC1</name>
<gene>
    <name evidence="1" type="ORF">HMPREF1544_02903</name>
</gene>
<dbReference type="VEuPathDB" id="FungiDB:HMPREF1544_02903"/>